<protein>
    <submittedName>
        <fullName evidence="1">Uncharacterized protein</fullName>
    </submittedName>
</protein>
<evidence type="ECO:0000313" key="1">
    <source>
        <dbReference type="EMBL" id="GGL55406.1"/>
    </source>
</evidence>
<sequence length="55" mass="6179">MSTTKQPEEAESTGDVPDWVRKDAGKIRELAESDIESAWVYERIVATYSLDEGDC</sequence>
<reference evidence="1" key="1">
    <citation type="journal article" date="2014" name="Int. J. Syst. Evol. Microbiol.">
        <title>Complete genome sequence of Corynebacterium casei LMG S-19264T (=DSM 44701T), isolated from a smear-ripened cheese.</title>
        <authorList>
            <consortium name="US DOE Joint Genome Institute (JGI-PGF)"/>
            <person name="Walter F."/>
            <person name="Albersmeier A."/>
            <person name="Kalinowski J."/>
            <person name="Ruckert C."/>
        </authorList>
    </citation>
    <scope>NUCLEOTIDE SEQUENCE</scope>
    <source>
        <strain evidence="1">JCM 19596</strain>
    </source>
</reference>
<keyword evidence="2" id="KW-1185">Reference proteome</keyword>
<organism evidence="1 2">
    <name type="scientific">Halocalculus aciditolerans</name>
    <dbReference type="NCBI Taxonomy" id="1383812"/>
    <lineage>
        <taxon>Archaea</taxon>
        <taxon>Methanobacteriati</taxon>
        <taxon>Methanobacteriota</taxon>
        <taxon>Stenosarchaea group</taxon>
        <taxon>Halobacteria</taxon>
        <taxon>Halobacteriales</taxon>
        <taxon>Halobacteriaceae</taxon>
        <taxon>Halocalculus</taxon>
    </lineage>
</organism>
<name>A0A830FKH2_9EURY</name>
<dbReference type="EMBL" id="BMPG01000001">
    <property type="protein sequence ID" value="GGL55406.1"/>
    <property type="molecule type" value="Genomic_DNA"/>
</dbReference>
<gene>
    <name evidence="1" type="ORF">GCM10009039_11930</name>
</gene>
<dbReference type="Proteomes" id="UP000607197">
    <property type="component" value="Unassembled WGS sequence"/>
</dbReference>
<evidence type="ECO:0000313" key="2">
    <source>
        <dbReference type="Proteomes" id="UP000607197"/>
    </source>
</evidence>
<proteinExistence type="predicted"/>
<accession>A0A830FKH2</accession>
<comment type="caution">
    <text evidence="1">The sequence shown here is derived from an EMBL/GenBank/DDBJ whole genome shotgun (WGS) entry which is preliminary data.</text>
</comment>
<dbReference type="AlphaFoldDB" id="A0A830FKH2"/>
<dbReference type="RefSeq" id="WP_188976827.1">
    <property type="nucleotide sequence ID" value="NZ_BMPG01000001.1"/>
</dbReference>
<reference evidence="1" key="2">
    <citation type="submission" date="2020-09" db="EMBL/GenBank/DDBJ databases">
        <authorList>
            <person name="Sun Q."/>
            <person name="Ohkuma M."/>
        </authorList>
    </citation>
    <scope>NUCLEOTIDE SEQUENCE</scope>
    <source>
        <strain evidence="1">JCM 19596</strain>
    </source>
</reference>